<evidence type="ECO:0000256" key="1">
    <source>
        <dbReference type="ARBA" id="ARBA00004571"/>
    </source>
</evidence>
<evidence type="ECO:0000256" key="2">
    <source>
        <dbReference type="ARBA" id="ARBA00022448"/>
    </source>
</evidence>
<dbReference type="Proteomes" id="UP001312908">
    <property type="component" value="Unassembled WGS sequence"/>
</dbReference>
<evidence type="ECO:0000313" key="13">
    <source>
        <dbReference type="EMBL" id="MEE8658982.1"/>
    </source>
</evidence>
<dbReference type="PANTHER" id="PTHR47234:SF2">
    <property type="entry name" value="TONB-DEPENDENT RECEPTOR"/>
    <property type="match status" value="1"/>
</dbReference>
<evidence type="ECO:0000259" key="11">
    <source>
        <dbReference type="Pfam" id="PF00593"/>
    </source>
</evidence>
<proteinExistence type="inferred from homology"/>
<organism evidence="13 14">
    <name type="scientific">Sorlinia euscelidii</name>
    <dbReference type="NCBI Taxonomy" id="3081148"/>
    <lineage>
        <taxon>Bacteria</taxon>
        <taxon>Pseudomonadati</taxon>
        <taxon>Pseudomonadota</taxon>
        <taxon>Alphaproteobacteria</taxon>
        <taxon>Acetobacterales</taxon>
        <taxon>Acetobacteraceae</taxon>
        <taxon>Sorlinia</taxon>
    </lineage>
</organism>
<comment type="subcellular location">
    <subcellularLocation>
        <location evidence="1 8">Cell outer membrane</location>
        <topology evidence="1 8">Multi-pass membrane protein</topology>
    </subcellularLocation>
</comment>
<evidence type="ECO:0000256" key="5">
    <source>
        <dbReference type="ARBA" id="ARBA00023077"/>
    </source>
</evidence>
<dbReference type="InterPro" id="IPR036942">
    <property type="entry name" value="Beta-barrel_TonB_sf"/>
</dbReference>
<accession>A0ABU7U2A9</accession>
<evidence type="ECO:0000256" key="9">
    <source>
        <dbReference type="RuleBase" id="RU003357"/>
    </source>
</evidence>
<dbReference type="Pfam" id="PF00593">
    <property type="entry name" value="TonB_dep_Rec_b-barrel"/>
    <property type="match status" value="1"/>
</dbReference>
<dbReference type="InterPro" id="IPR039426">
    <property type="entry name" value="TonB-dep_rcpt-like"/>
</dbReference>
<evidence type="ECO:0000256" key="7">
    <source>
        <dbReference type="ARBA" id="ARBA00023237"/>
    </source>
</evidence>
<evidence type="ECO:0000256" key="4">
    <source>
        <dbReference type="ARBA" id="ARBA00022692"/>
    </source>
</evidence>
<dbReference type="InterPro" id="IPR000531">
    <property type="entry name" value="Beta-barrel_TonB"/>
</dbReference>
<feature type="domain" description="TonB-dependent receptor plug" evidence="12">
    <location>
        <begin position="104"/>
        <end position="212"/>
    </location>
</feature>
<feature type="domain" description="TonB-dependent receptor-like beta-barrel" evidence="11">
    <location>
        <begin position="396"/>
        <end position="936"/>
    </location>
</feature>
<evidence type="ECO:0000313" key="14">
    <source>
        <dbReference type="Proteomes" id="UP001312908"/>
    </source>
</evidence>
<keyword evidence="14" id="KW-1185">Reference proteome</keyword>
<dbReference type="InterPro" id="IPR012910">
    <property type="entry name" value="Plug_dom"/>
</dbReference>
<comment type="caution">
    <text evidence="13">The sequence shown here is derived from an EMBL/GenBank/DDBJ whole genome shotgun (WGS) entry which is preliminary data.</text>
</comment>
<comment type="similarity">
    <text evidence="8 9">Belongs to the TonB-dependent receptor family.</text>
</comment>
<evidence type="ECO:0000256" key="6">
    <source>
        <dbReference type="ARBA" id="ARBA00023136"/>
    </source>
</evidence>
<dbReference type="RefSeq" id="WP_394819857.1">
    <property type="nucleotide sequence ID" value="NZ_JAWJZY010000003.1"/>
</dbReference>
<keyword evidence="5 9" id="KW-0798">TonB box</keyword>
<dbReference type="PROSITE" id="PS52016">
    <property type="entry name" value="TONB_DEPENDENT_REC_3"/>
    <property type="match status" value="1"/>
</dbReference>
<dbReference type="InterPro" id="IPR037066">
    <property type="entry name" value="Plug_dom_sf"/>
</dbReference>
<dbReference type="Pfam" id="PF07715">
    <property type="entry name" value="Plug"/>
    <property type="match status" value="1"/>
</dbReference>
<evidence type="ECO:0000256" key="3">
    <source>
        <dbReference type="ARBA" id="ARBA00022452"/>
    </source>
</evidence>
<dbReference type="EMBL" id="JAWJZY010000003">
    <property type="protein sequence ID" value="MEE8658982.1"/>
    <property type="molecule type" value="Genomic_DNA"/>
</dbReference>
<evidence type="ECO:0000259" key="12">
    <source>
        <dbReference type="Pfam" id="PF07715"/>
    </source>
</evidence>
<dbReference type="SUPFAM" id="SSF56935">
    <property type="entry name" value="Porins"/>
    <property type="match status" value="1"/>
</dbReference>
<evidence type="ECO:0000256" key="8">
    <source>
        <dbReference type="PROSITE-ProRule" id="PRU01360"/>
    </source>
</evidence>
<dbReference type="Gene3D" id="2.40.170.20">
    <property type="entry name" value="TonB-dependent receptor, beta-barrel domain"/>
    <property type="match status" value="1"/>
</dbReference>
<keyword evidence="7 8" id="KW-0998">Cell outer membrane</keyword>
<dbReference type="Gene3D" id="2.170.130.10">
    <property type="entry name" value="TonB-dependent receptor, plug domain"/>
    <property type="match status" value="1"/>
</dbReference>
<evidence type="ECO:0000256" key="10">
    <source>
        <dbReference type="SAM" id="MobiDB-lite"/>
    </source>
</evidence>
<keyword evidence="4 8" id="KW-0812">Transmembrane</keyword>
<keyword evidence="3 8" id="KW-1134">Transmembrane beta strand</keyword>
<keyword evidence="13" id="KW-0675">Receptor</keyword>
<reference evidence="13 14" key="1">
    <citation type="submission" date="2023-10" db="EMBL/GenBank/DDBJ databases">
        <title>Sorlinia euscelidii gen. nov., sp. nov., an acetic acid bacteria isolated from the gut of Euscelidius variegatus emitter.</title>
        <authorList>
            <person name="Michoud G."/>
            <person name="Marasco R."/>
            <person name="Seferji K."/>
            <person name="Gonella E."/>
            <person name="Garuglieri E."/>
            <person name="Alma A."/>
            <person name="Mapelli F."/>
            <person name="Borin S."/>
            <person name="Daffonchio D."/>
            <person name="Crotti E."/>
        </authorList>
    </citation>
    <scope>NUCLEOTIDE SEQUENCE [LARGE SCALE GENOMIC DNA]</scope>
    <source>
        <strain evidence="13 14">EV16P</strain>
    </source>
</reference>
<name>A0ABU7U2A9_9PROT</name>
<feature type="region of interest" description="Disordered" evidence="10">
    <location>
        <begin position="295"/>
        <end position="319"/>
    </location>
</feature>
<dbReference type="PANTHER" id="PTHR47234">
    <property type="match status" value="1"/>
</dbReference>
<gene>
    <name evidence="13" type="ORF">DOFOFD_08155</name>
</gene>
<keyword evidence="6 8" id="KW-0472">Membrane</keyword>
<sequence length="973" mass="105834">MAVSPGSHLYAALFLGTTVLMALPSPIVADTINAPHAHKKVTVRAGQKQQHKIAPSTRAAVPGAEVRAAKAKRVLSAPQSFNASQAESITVTGSMLGAGKNVDPNPVQVVTAAQIEKTGATNLSDFFSRLPSVGSSASGNNNPNGGGGVSCTDLRNLGLTRVLVLIDGKRTTVNGNSNCVDLNSIPLEQVKSVEILKDGGSELYGADAVSGVINIKMRHDVGYGSIDIYGGISQYGDAPVGRLSAFKGWNFDHGKGNITLFGQYLTQTGIMARNRDWARNPQMNNPVSGTPSFGSSLTPNGQFQTADGNSFTTTNGGQSFQPYTSKDNYNFNRLSSLTSSFQNASLSGDAHYDFNKHFTLYSNVLYSHRTSNSFLAPEPILGSIPPSPYASNVTVPANYPGNTFGQDVTAYKRIAEWGPRRNEYATDTVTAQWGAKGEAFDKWMYDVSETWGQNDERAQMINAGNYASLLNVWGLRAANPGDPNTSLIYDPSVCMASAGCSFSNIFGPLSPGSARYSNLTTVTNTSYTFHDLNFRVHKNDVVKMPWKNGGSLGIAFGMEHRDESLSYRPDQYISSGQAATNVQSATQGGFNVSEGYLEGKLQLLKDADYAKDLTIDGQGRFSSYNTFGTTKNWKVGINWSPSRDIRFRGTLGTSFRQPSVWNLYGGQAVSYEQAFDPCAQVGSYGANSGNVAAACARAGLSPNFQQVGNGQVQTLQGGNPQVQPEVGRTYTFGTVLTPRQIPNLMVSVEYWHYTVKNMISQLGTQYILDQCYAQNSAGYCADVQRNASTGQIQAVQALWGNNGSLRTGGIDFDLDYAIRLTRHDRLLLSNNFQGLVSYERQWNNGGPWFNYTGRLLYNNDSGQPRVRDYATLTWRHKDFSLTYMMQYVGGMVWNDQTNDITAQTGGRHSTPGIFSHDLTASYHLNQWNFTVGVNNLFDKKPPFVVSAGTNTNVFQYGYLMLGRNVFGQIGLEF</sequence>
<keyword evidence="2 8" id="KW-0813">Transport</keyword>
<protein>
    <submittedName>
        <fullName evidence="13">TonB-dependent receptor</fullName>
    </submittedName>
</protein>